<dbReference type="SUPFAM" id="SSF49384">
    <property type="entry name" value="Carbohydrate-binding domain"/>
    <property type="match status" value="1"/>
</dbReference>
<dbReference type="GO" id="GO:0000272">
    <property type="term" value="P:polysaccharide catabolic process"/>
    <property type="evidence" value="ECO:0007669"/>
    <property type="project" value="InterPro"/>
</dbReference>
<name>A0A4E0PV18_9EURY</name>
<accession>A0A4E0PV18</accession>
<feature type="domain" description="Cohesin" evidence="2">
    <location>
        <begin position="43"/>
        <end position="171"/>
    </location>
</feature>
<dbReference type="NCBIfam" id="TIGR04213">
    <property type="entry name" value="PGF_pre_PGF"/>
    <property type="match status" value="1"/>
</dbReference>
<evidence type="ECO:0000313" key="3">
    <source>
        <dbReference type="EMBL" id="TGC07448.1"/>
    </source>
</evidence>
<dbReference type="InterPro" id="IPR008965">
    <property type="entry name" value="CBM2/CBM3_carb-bd_dom_sf"/>
</dbReference>
<reference evidence="3 4" key="1">
    <citation type="submission" date="2017-11" db="EMBL/GenBank/DDBJ databases">
        <title>Isolation and Characterization of Methanogenic Archaea from Saline Meromictic Lake at Siberia.</title>
        <authorList>
            <person name="Shen Y."/>
            <person name="Huang H.-H."/>
            <person name="Lai M.-C."/>
            <person name="Chen S.-C."/>
        </authorList>
    </citation>
    <scope>NUCLEOTIDE SEQUENCE [LARGE SCALE GENOMIC DNA]</scope>
    <source>
        <strain evidence="3 4">SY-01</strain>
    </source>
</reference>
<evidence type="ECO:0000256" key="1">
    <source>
        <dbReference type="SAM" id="MobiDB-lite"/>
    </source>
</evidence>
<evidence type="ECO:0000259" key="2">
    <source>
        <dbReference type="Pfam" id="PF00963"/>
    </source>
</evidence>
<dbReference type="Gene3D" id="2.60.40.680">
    <property type="match status" value="1"/>
</dbReference>
<dbReference type="CDD" id="cd08547">
    <property type="entry name" value="Type_II_cohesin"/>
    <property type="match status" value="1"/>
</dbReference>
<dbReference type="GO" id="GO:0030246">
    <property type="term" value="F:carbohydrate binding"/>
    <property type="evidence" value="ECO:0007669"/>
    <property type="project" value="InterPro"/>
</dbReference>
<comment type="caution">
    <text evidence="3">The sequence shown here is derived from an EMBL/GenBank/DDBJ whole genome shotgun (WGS) entry which is preliminary data.</text>
</comment>
<dbReference type="InterPro" id="IPR026453">
    <property type="entry name" value="PGF_pre_PGF"/>
</dbReference>
<dbReference type="EMBL" id="PGGK01000015">
    <property type="protein sequence ID" value="TGC07448.1"/>
    <property type="molecule type" value="Genomic_DNA"/>
</dbReference>
<organism evidence="3 4">
    <name type="scientific">Methanolobus halotolerans</name>
    <dbReference type="NCBI Taxonomy" id="2052935"/>
    <lineage>
        <taxon>Archaea</taxon>
        <taxon>Methanobacteriati</taxon>
        <taxon>Methanobacteriota</taxon>
        <taxon>Stenosarchaea group</taxon>
        <taxon>Methanomicrobia</taxon>
        <taxon>Methanosarcinales</taxon>
        <taxon>Methanosarcinaceae</taxon>
        <taxon>Methanolobus</taxon>
    </lineage>
</organism>
<dbReference type="Proteomes" id="UP000297295">
    <property type="component" value="Unassembled WGS sequence"/>
</dbReference>
<evidence type="ECO:0000313" key="4">
    <source>
        <dbReference type="Proteomes" id="UP000297295"/>
    </source>
</evidence>
<dbReference type="AlphaFoldDB" id="A0A4E0PV18"/>
<protein>
    <recommendedName>
        <fullName evidence="2">Cohesin domain-containing protein</fullName>
    </recommendedName>
</protein>
<dbReference type="OrthoDB" id="103676at2157"/>
<proteinExistence type="predicted"/>
<keyword evidence="4" id="KW-1185">Reference proteome</keyword>
<dbReference type="Pfam" id="PF00963">
    <property type="entry name" value="Cohesin"/>
    <property type="match status" value="1"/>
</dbReference>
<sequence length="420" mass="45303">MQEHKNNVLAGRTAFLITAVTIICLMWGSLPAFAETVVSIAPSSPTVQTNQNFSVYVSIEPETTFVGAQLNIDFDNSLIKASNVMEGELFGNEQILYIFNDGTIDNQAGTINGLYAVIKGGSQIDEGGIFTEVEFTSGDRTGYSDLCLSNVILSNSEGQAIPVTVESKRITIISSTNGKDPNVEKPESSSGSGGSDTSEDVGNIDLKEVKSVYVLSDMDISYVFNEQGNPVNSISYHSVKTAGQITSTIEVLKDTSVTVTDTPPGKVYRHINIWVGKQGYATEENIEGAVIGFSVPKEWLAGNGIDADLIRMNRFSEGKWNELETNIVGENTDSVLFEARTPGFSPFAITAFGTSSSIKRDNEVVLPDGDIDTDENAEVYALEEQGSITGEIADDTKKLGCNTLLLLMTILILIAILRKE</sequence>
<dbReference type="InterPro" id="IPR002102">
    <property type="entry name" value="Cohesin_dom"/>
</dbReference>
<dbReference type="RefSeq" id="WP_135390385.1">
    <property type="nucleotide sequence ID" value="NZ_PGGK01000015.1"/>
</dbReference>
<gene>
    <name evidence="3" type="ORF">CUN85_11160</name>
</gene>
<feature type="region of interest" description="Disordered" evidence="1">
    <location>
        <begin position="175"/>
        <end position="201"/>
    </location>
</feature>